<reference evidence="2 3" key="1">
    <citation type="submission" date="2022-06" db="EMBL/GenBank/DDBJ databases">
        <title>New Species of the Genus Actinoplanes, ActinopZanes ferrugineus.</title>
        <authorList>
            <person name="Ding P."/>
        </authorList>
    </citation>
    <scope>NUCLEOTIDE SEQUENCE [LARGE SCALE GENOMIC DNA]</scope>
    <source>
        <strain evidence="2 3">TRM88003</strain>
    </source>
</reference>
<protein>
    <submittedName>
        <fullName evidence="2">MBL fold metallo-hydrolase</fullName>
    </submittedName>
</protein>
<comment type="caution">
    <text evidence="2">The sequence shown here is derived from an EMBL/GenBank/DDBJ whole genome shotgun (WGS) entry which is preliminary data.</text>
</comment>
<dbReference type="PANTHER" id="PTHR43546">
    <property type="entry name" value="UPF0173 METAL-DEPENDENT HYDROLASE MJ1163-RELATED"/>
    <property type="match status" value="1"/>
</dbReference>
<dbReference type="InterPro" id="IPR050114">
    <property type="entry name" value="UPF0173_UPF0282_UlaG_hydrolase"/>
</dbReference>
<dbReference type="SUPFAM" id="SSF56281">
    <property type="entry name" value="Metallo-hydrolase/oxidoreductase"/>
    <property type="match status" value="1"/>
</dbReference>
<sequence>MQATVTFIGNATTLLRLGHFTLLTDPAFGPAGSRVYLGYGAWTKRVRDPVLDSLDGTAVDGILLSHLHGDHFDAAARRWVEPTLPIVTTPAACRKLRRRRYLAVRGLPTWECFEWTRDRQRLRITAAPGRHGPGLADRLLPDVMGSVVELEVDGRLALRLYITGDTLVHDALEQVPRRFGEVDAMLIHLGGTRLLGMLLTMDGRQGAEVAQLIRPGITVPIHYDDYQVMKSPLSDFVTRAERQGLTGIQPITRGGTLHLPLRDGIGGHHAESRLGEQHSQG</sequence>
<dbReference type="InterPro" id="IPR036866">
    <property type="entry name" value="RibonucZ/Hydroxyglut_hydro"/>
</dbReference>
<proteinExistence type="predicted"/>
<dbReference type="PANTHER" id="PTHR43546:SF7">
    <property type="entry name" value="METALLO-BETA-LACTAMASE DOMAIN-CONTAINING PROTEIN"/>
    <property type="match status" value="1"/>
</dbReference>
<dbReference type="InterPro" id="IPR001279">
    <property type="entry name" value="Metallo-B-lactamas"/>
</dbReference>
<evidence type="ECO:0000259" key="1">
    <source>
        <dbReference type="Pfam" id="PF12706"/>
    </source>
</evidence>
<dbReference type="EMBL" id="JAMYJR010000002">
    <property type="protein sequence ID" value="MCO8269461.1"/>
    <property type="molecule type" value="Genomic_DNA"/>
</dbReference>
<dbReference type="Proteomes" id="UP001523369">
    <property type="component" value="Unassembled WGS sequence"/>
</dbReference>
<accession>A0ABT1DF59</accession>
<organism evidence="2 3">
    <name type="scientific">Paractinoplanes aksuensis</name>
    <dbReference type="NCBI Taxonomy" id="2939490"/>
    <lineage>
        <taxon>Bacteria</taxon>
        <taxon>Bacillati</taxon>
        <taxon>Actinomycetota</taxon>
        <taxon>Actinomycetes</taxon>
        <taxon>Micromonosporales</taxon>
        <taxon>Micromonosporaceae</taxon>
        <taxon>Paractinoplanes</taxon>
    </lineage>
</organism>
<dbReference type="RefSeq" id="WP_253235605.1">
    <property type="nucleotide sequence ID" value="NZ_JAMYJR010000002.1"/>
</dbReference>
<gene>
    <name evidence="2" type="ORF">M1L60_02515</name>
</gene>
<name>A0ABT1DF59_9ACTN</name>
<evidence type="ECO:0000313" key="2">
    <source>
        <dbReference type="EMBL" id="MCO8269461.1"/>
    </source>
</evidence>
<feature type="domain" description="Metallo-beta-lactamase" evidence="1">
    <location>
        <begin position="22"/>
        <end position="223"/>
    </location>
</feature>
<dbReference type="Pfam" id="PF12706">
    <property type="entry name" value="Lactamase_B_2"/>
    <property type="match status" value="1"/>
</dbReference>
<keyword evidence="3" id="KW-1185">Reference proteome</keyword>
<dbReference type="Gene3D" id="3.60.15.10">
    <property type="entry name" value="Ribonuclease Z/Hydroxyacylglutathione hydrolase-like"/>
    <property type="match status" value="1"/>
</dbReference>
<evidence type="ECO:0000313" key="3">
    <source>
        <dbReference type="Proteomes" id="UP001523369"/>
    </source>
</evidence>